<dbReference type="GO" id="GO:0031314">
    <property type="term" value="C:extrinsic component of mitochondrial inner membrane"/>
    <property type="evidence" value="ECO:0007669"/>
    <property type="project" value="UniProtKB-UniRule"/>
</dbReference>
<comment type="similarity">
    <text evidence="7">Belongs to the COQ4 family.</text>
</comment>
<evidence type="ECO:0000256" key="5">
    <source>
        <dbReference type="ARBA" id="ARBA00023239"/>
    </source>
</evidence>
<dbReference type="GO" id="GO:0120539">
    <property type="term" value="F:4-hydroxy-3-methoxy-5-polyprenylbenzoate decarboxylase activity"/>
    <property type="evidence" value="ECO:0007669"/>
    <property type="project" value="UniProtKB-EC"/>
</dbReference>
<comment type="caution">
    <text evidence="8">The sequence shown here is derived from an EMBL/GenBank/DDBJ whole genome shotgun (WGS) entry which is preliminary data.</text>
</comment>
<dbReference type="STRING" id="1206466.K0KKI1"/>
<dbReference type="AlphaFoldDB" id="K0KKI1"/>
<feature type="binding site" evidence="7">
    <location>
        <position position="212"/>
    </location>
    <ligand>
        <name>Zn(2+)</name>
        <dbReference type="ChEBI" id="CHEBI:29105"/>
    </ligand>
</feature>
<evidence type="ECO:0000256" key="1">
    <source>
        <dbReference type="ARBA" id="ARBA00022688"/>
    </source>
</evidence>
<evidence type="ECO:0000256" key="3">
    <source>
        <dbReference type="ARBA" id="ARBA00023128"/>
    </source>
</evidence>
<keyword evidence="3 7" id="KW-0496">Mitochondrion</keyword>
<protein>
    <recommendedName>
        <fullName evidence="6">4-hydroxy-3-methoxy-5-polyprenylbenzoate decarboxylase</fullName>
    </recommendedName>
</protein>
<evidence type="ECO:0000256" key="4">
    <source>
        <dbReference type="ARBA" id="ARBA00023136"/>
    </source>
</evidence>
<dbReference type="PANTHER" id="PTHR12922:SF7">
    <property type="entry name" value="UBIQUINONE BIOSYNTHESIS PROTEIN COQ4 HOMOLOG, MITOCHONDRIAL"/>
    <property type="match status" value="1"/>
</dbReference>
<comment type="function">
    <text evidence="7">Lyase that catalyzes the C1-decarboxylation of 4-hydroxy-3-methoxy-5-(all-trans-polyprenyl)benzoic acid into 2-methoxy-6-(all-trans-polyprenyl)phenol during ubiquinone biosynthesis.</text>
</comment>
<evidence type="ECO:0000256" key="6">
    <source>
        <dbReference type="ARBA" id="ARBA00081568"/>
    </source>
</evidence>
<comment type="cofactor">
    <cofactor evidence="7">
        <name>Zn(2+)</name>
        <dbReference type="ChEBI" id="CHEBI:29105"/>
    </cofactor>
</comment>
<dbReference type="EMBL" id="CAIF01000026">
    <property type="protein sequence ID" value="CCH41628.1"/>
    <property type="molecule type" value="Genomic_DNA"/>
</dbReference>
<feature type="binding site" evidence="7">
    <location>
        <position position="197"/>
    </location>
    <ligand>
        <name>Zn(2+)</name>
        <dbReference type="ChEBI" id="CHEBI:29105"/>
    </ligand>
</feature>
<gene>
    <name evidence="7" type="primary">COQ4</name>
    <name evidence="8" type="ORF">BN7_1169</name>
</gene>
<proteinExistence type="inferred from homology"/>
<organism evidence="8 9">
    <name type="scientific">Wickerhamomyces ciferrii (strain ATCC 14091 / BCRC 22168 / CBS 111 / JCM 3599 / NBRC 0793 / NRRL Y-1031 F-60-10)</name>
    <name type="common">Yeast</name>
    <name type="synonym">Pichia ciferrii</name>
    <dbReference type="NCBI Taxonomy" id="1206466"/>
    <lineage>
        <taxon>Eukaryota</taxon>
        <taxon>Fungi</taxon>
        <taxon>Dikarya</taxon>
        <taxon>Ascomycota</taxon>
        <taxon>Saccharomycotina</taxon>
        <taxon>Saccharomycetes</taxon>
        <taxon>Phaffomycetales</taxon>
        <taxon>Wickerhamomycetaceae</taxon>
        <taxon>Wickerhamomyces</taxon>
    </lineage>
</organism>
<dbReference type="Pfam" id="PF05019">
    <property type="entry name" value="Coq4"/>
    <property type="match status" value="1"/>
</dbReference>
<keyword evidence="9" id="KW-1185">Reference proteome</keyword>
<evidence type="ECO:0000313" key="9">
    <source>
        <dbReference type="Proteomes" id="UP000009328"/>
    </source>
</evidence>
<name>K0KKI1_WICCF</name>
<dbReference type="HOGENOM" id="CLU_061241_0_2_1"/>
<evidence type="ECO:0000256" key="7">
    <source>
        <dbReference type="HAMAP-Rule" id="MF_03111"/>
    </source>
</evidence>
<dbReference type="eggNOG" id="KOG3244">
    <property type="taxonomic scope" value="Eukaryota"/>
</dbReference>
<keyword evidence="7" id="KW-0862">Zinc</keyword>
<dbReference type="InParanoid" id="K0KKI1"/>
<comment type="pathway">
    <text evidence="7">Cofactor biosynthesis; ubiquinone biosynthesis.</text>
</comment>
<dbReference type="InterPro" id="IPR027540">
    <property type="entry name" value="Coq4_euk"/>
</dbReference>
<evidence type="ECO:0000256" key="2">
    <source>
        <dbReference type="ARBA" id="ARBA00022792"/>
    </source>
</evidence>
<comment type="subunit">
    <text evidence="7">Component of a multi-subunit COQ enzyme complex, composed of at least COQ3, COQ4, COQ5, COQ6, COQ7 and COQ9.</text>
</comment>
<keyword evidence="4 7" id="KW-0472">Membrane</keyword>
<comment type="catalytic activity">
    <reaction evidence="7">
        <text>a 4-hydroxy-3-methoxy-5-(all-trans-polyprenyl)benzoate + H(+) = a 2-methoxy-6-(all-trans-polyprenyl)phenol + CO2</text>
        <dbReference type="Rhea" id="RHEA:81179"/>
        <dbReference type="Rhea" id="RHEA-COMP:9551"/>
        <dbReference type="Rhea" id="RHEA-COMP:10931"/>
        <dbReference type="ChEBI" id="CHEBI:15378"/>
        <dbReference type="ChEBI" id="CHEBI:16526"/>
        <dbReference type="ChEBI" id="CHEBI:62731"/>
        <dbReference type="ChEBI" id="CHEBI:84443"/>
        <dbReference type="EC" id="4.1.1.130"/>
    </reaction>
</comment>
<keyword evidence="7" id="KW-0479">Metal-binding</keyword>
<reference evidence="8 9" key="1">
    <citation type="journal article" date="2012" name="Eukaryot. Cell">
        <title>Draft genome sequence of Wickerhamomyces ciferrii NRRL Y-1031 F-60-10.</title>
        <authorList>
            <person name="Schneider J."/>
            <person name="Andrea H."/>
            <person name="Blom J."/>
            <person name="Jaenicke S."/>
            <person name="Ruckert C."/>
            <person name="Schorsch C."/>
            <person name="Szczepanowski R."/>
            <person name="Farwick M."/>
            <person name="Goesmann A."/>
            <person name="Puhler A."/>
            <person name="Schaffer S."/>
            <person name="Tauch A."/>
            <person name="Kohler T."/>
            <person name="Brinkrolf K."/>
        </authorList>
    </citation>
    <scope>NUCLEOTIDE SEQUENCE [LARGE SCALE GENOMIC DNA]</scope>
    <source>
        <strain evidence="9">ATCC 14091 / BCRC 22168 / CBS 111 / JCM 3599 / NBRC 0793 / NRRL Y-1031 F-60-10</strain>
    </source>
</reference>
<dbReference type="HAMAP" id="MF_03111">
    <property type="entry name" value="Coq4"/>
    <property type="match status" value="1"/>
</dbReference>
<dbReference type="InterPro" id="IPR007715">
    <property type="entry name" value="Coq4"/>
</dbReference>
<sequence length="287" mass="33027">MLSRHIPNVTQVSTTISKRTFIISTLATLTNSQYFKNIQLADEIEDIHNKLPFPQMDEFIQQAREPLHEDRKFPDGRIKLNSLEQSSIFLISGISALLNPANGTHINNFGEVSSFEFVLKNLRDQMLQTSTGRSILRERPLMNNETLDPEWLKTLPENSLGFQYLKFTEDGDSRAPVKLIQDEELAYVFLRYRQTHDIVHILTKSKIDLAGELPVKAFEFGNTGLPMTGLACFAWFKLSDKRKARINMFDSFLNGLQSKPFIGVKWEDFMEWDVEDVRKELGVIPQN</sequence>
<dbReference type="FunCoup" id="K0KKI1">
    <property type="interactions" value="544"/>
</dbReference>
<evidence type="ECO:0000313" key="8">
    <source>
        <dbReference type="EMBL" id="CCH41628.1"/>
    </source>
</evidence>
<accession>K0KKI1</accession>
<comment type="subcellular location">
    <subcellularLocation>
        <location evidence="7">Mitochondrion inner membrane</location>
        <topology evidence="7">Peripheral membrane protein</topology>
        <orientation evidence="7">Matrix side</orientation>
    </subcellularLocation>
</comment>
<feature type="binding site" evidence="7">
    <location>
        <position position="200"/>
    </location>
    <ligand>
        <name>Zn(2+)</name>
        <dbReference type="ChEBI" id="CHEBI:29105"/>
    </ligand>
</feature>
<keyword evidence="2 7" id="KW-0999">Mitochondrion inner membrane</keyword>
<keyword evidence="1 7" id="KW-0831">Ubiquinone biosynthesis</keyword>
<feature type="binding site" evidence="7">
    <location>
        <position position="196"/>
    </location>
    <ligand>
        <name>Zn(2+)</name>
        <dbReference type="ChEBI" id="CHEBI:29105"/>
    </ligand>
</feature>
<keyword evidence="5 7" id="KW-0456">Lyase</keyword>
<dbReference type="UniPathway" id="UPA00232"/>
<dbReference type="Proteomes" id="UP000009328">
    <property type="component" value="Unassembled WGS sequence"/>
</dbReference>
<dbReference type="PANTHER" id="PTHR12922">
    <property type="entry name" value="UBIQUINONE BIOSYNTHESIS PROTEIN"/>
    <property type="match status" value="1"/>
</dbReference>
<dbReference type="GO" id="GO:0008270">
    <property type="term" value="F:zinc ion binding"/>
    <property type="evidence" value="ECO:0007669"/>
    <property type="project" value="UniProtKB-UniRule"/>
</dbReference>